<dbReference type="RefSeq" id="WP_128208089.1">
    <property type="nucleotide sequence ID" value="NZ_JBHRSO010000013.1"/>
</dbReference>
<dbReference type="AlphaFoldDB" id="A0A443JRG0"/>
<evidence type="ECO:0000313" key="2">
    <source>
        <dbReference type="Proteomes" id="UP000284476"/>
    </source>
</evidence>
<name>A0A443JRG0_9RHOB</name>
<accession>A0A443JRG0</accession>
<sequence>MGVHKQSVSFTDTAFDFARELVESGEYPNVSAAVSGELARAKAGRDRDRALFEAEVQRRLALPLDQWEPVGNLDGMTTDARAHLATRAKAGGFSG</sequence>
<dbReference type="EMBL" id="SAUZ01000004">
    <property type="protein sequence ID" value="RWR23105.1"/>
    <property type="molecule type" value="Genomic_DNA"/>
</dbReference>
<dbReference type="Proteomes" id="UP000284476">
    <property type="component" value="Unassembled WGS sequence"/>
</dbReference>
<organism evidence="1 2">
    <name type="scientific">Paenirhodobacter populi</name>
    <dbReference type="NCBI Taxonomy" id="2306993"/>
    <lineage>
        <taxon>Bacteria</taxon>
        <taxon>Pseudomonadati</taxon>
        <taxon>Pseudomonadota</taxon>
        <taxon>Alphaproteobacteria</taxon>
        <taxon>Rhodobacterales</taxon>
        <taxon>Rhodobacter group</taxon>
        <taxon>Paenirhodobacter</taxon>
    </lineage>
</organism>
<protein>
    <recommendedName>
        <fullName evidence="3">Type II toxin-antitoxin system ParD family antitoxin</fullName>
    </recommendedName>
</protein>
<evidence type="ECO:0000313" key="1">
    <source>
        <dbReference type="EMBL" id="RWR23105.1"/>
    </source>
</evidence>
<proteinExistence type="predicted"/>
<reference evidence="1 2" key="1">
    <citation type="submission" date="2019-01" db="EMBL/GenBank/DDBJ databases">
        <title>Sinorhodobacter populi sp. nov. isolated from the symptomatic bark tissue of Populus euramericana canker.</title>
        <authorList>
            <person name="Xu G."/>
        </authorList>
    </citation>
    <scope>NUCLEOTIDE SEQUENCE [LARGE SCALE GENOMIC DNA]</scope>
    <source>
        <strain evidence="1 2">SK2B-1</strain>
    </source>
</reference>
<gene>
    <name evidence="1" type="ORF">D2T30_05655</name>
</gene>
<comment type="caution">
    <text evidence="1">The sequence shown here is derived from an EMBL/GenBank/DDBJ whole genome shotgun (WGS) entry which is preliminary data.</text>
</comment>
<evidence type="ECO:0008006" key="3">
    <source>
        <dbReference type="Google" id="ProtNLM"/>
    </source>
</evidence>
<reference evidence="1 2" key="2">
    <citation type="submission" date="2019-01" db="EMBL/GenBank/DDBJ databases">
        <authorList>
            <person name="Li Y."/>
        </authorList>
    </citation>
    <scope>NUCLEOTIDE SEQUENCE [LARGE SCALE GENOMIC DNA]</scope>
    <source>
        <strain evidence="1 2">SK2B-1</strain>
    </source>
</reference>